<dbReference type="EMBL" id="SNRW01001753">
    <property type="protein sequence ID" value="KAA6395167.1"/>
    <property type="molecule type" value="Genomic_DNA"/>
</dbReference>
<reference evidence="1 2" key="1">
    <citation type="submission" date="2019-03" db="EMBL/GenBank/DDBJ databases">
        <title>Single cell metagenomics reveals metabolic interactions within the superorganism composed of flagellate Streblomastix strix and complex community of Bacteroidetes bacteria on its surface.</title>
        <authorList>
            <person name="Treitli S.C."/>
            <person name="Kolisko M."/>
            <person name="Husnik F."/>
            <person name="Keeling P."/>
            <person name="Hampl V."/>
        </authorList>
    </citation>
    <scope>NUCLEOTIDE SEQUENCE [LARGE SCALE GENOMIC DNA]</scope>
    <source>
        <strain evidence="1">ST1C</strain>
    </source>
</reference>
<gene>
    <name evidence="1" type="ORF">EZS28_009302</name>
</gene>
<name>A0A5J4WJI9_9EUKA</name>
<evidence type="ECO:0000313" key="2">
    <source>
        <dbReference type="Proteomes" id="UP000324800"/>
    </source>
</evidence>
<evidence type="ECO:0000313" key="1">
    <source>
        <dbReference type="EMBL" id="KAA6395167.1"/>
    </source>
</evidence>
<accession>A0A5J4WJI9</accession>
<organism evidence="1 2">
    <name type="scientific">Streblomastix strix</name>
    <dbReference type="NCBI Taxonomy" id="222440"/>
    <lineage>
        <taxon>Eukaryota</taxon>
        <taxon>Metamonada</taxon>
        <taxon>Preaxostyla</taxon>
        <taxon>Oxymonadida</taxon>
        <taxon>Streblomastigidae</taxon>
        <taxon>Streblomastix</taxon>
    </lineage>
</organism>
<protein>
    <submittedName>
        <fullName evidence="1">Uncharacterized protein</fullName>
    </submittedName>
</protein>
<dbReference type="AlphaFoldDB" id="A0A5J4WJI9"/>
<sequence>MNRERKGIDQIIIGAGNALNIITNGQIEHQHYPFKYFNELAITNGSNQYLPNIPLYTSPQQNEQSTLNIDIELPRQDSLHSDKSNINNNLSKTKLKIGSSELFIISAQNSSMVVDMSSGAFYDFPSKDTSMKELGEGQPEDFQYNQM</sequence>
<proteinExistence type="predicted"/>
<dbReference type="Proteomes" id="UP000324800">
    <property type="component" value="Unassembled WGS sequence"/>
</dbReference>
<comment type="caution">
    <text evidence="1">The sequence shown here is derived from an EMBL/GenBank/DDBJ whole genome shotgun (WGS) entry which is preliminary data.</text>
</comment>